<organism evidence="1 2">
    <name type="scientific">Pontibacillus yanchengensis Y32</name>
    <dbReference type="NCBI Taxonomy" id="1385514"/>
    <lineage>
        <taxon>Bacteria</taxon>
        <taxon>Bacillati</taxon>
        <taxon>Bacillota</taxon>
        <taxon>Bacilli</taxon>
        <taxon>Bacillales</taxon>
        <taxon>Bacillaceae</taxon>
        <taxon>Pontibacillus</taxon>
    </lineage>
</organism>
<dbReference type="AlphaFoldDB" id="A0A0A2TAH4"/>
<name>A0A0A2TAH4_9BACI</name>
<dbReference type="OrthoDB" id="2969981at2"/>
<proteinExistence type="predicted"/>
<protein>
    <submittedName>
        <fullName evidence="1">Uncharacterized protein</fullName>
    </submittedName>
</protein>
<evidence type="ECO:0000313" key="1">
    <source>
        <dbReference type="EMBL" id="KGP72569.1"/>
    </source>
</evidence>
<comment type="caution">
    <text evidence="1">The sequence shown here is derived from an EMBL/GenBank/DDBJ whole genome shotgun (WGS) entry which is preliminary data.</text>
</comment>
<sequence>MTEKRLNTLKPGENYTAQELDSFVSTTDVVLLSNNDNQLFTDPEREYKVTMEFNGFFEHSSDDGEKYFREKKAYVVEKV</sequence>
<dbReference type="Proteomes" id="UP000030147">
    <property type="component" value="Unassembled WGS sequence"/>
</dbReference>
<reference evidence="1 2" key="1">
    <citation type="journal article" date="2015" name="Stand. Genomic Sci.">
        <title>High quality draft genome sequence of the moderately halophilic bacterium Pontibacillus yanchengensis Y32(T) and comparison among Pontibacillus genomes.</title>
        <authorList>
            <person name="Huang J."/>
            <person name="Qiao Z.X."/>
            <person name="Tang J.W."/>
            <person name="Wang G."/>
        </authorList>
    </citation>
    <scope>NUCLEOTIDE SEQUENCE [LARGE SCALE GENOMIC DNA]</scope>
    <source>
        <strain evidence="1 2">Y32</strain>
    </source>
</reference>
<dbReference type="EMBL" id="AVBF01000028">
    <property type="protein sequence ID" value="KGP72569.1"/>
    <property type="molecule type" value="Genomic_DNA"/>
</dbReference>
<accession>A0A0A2TAH4</accession>
<evidence type="ECO:0000313" key="2">
    <source>
        <dbReference type="Proteomes" id="UP000030147"/>
    </source>
</evidence>
<keyword evidence="2" id="KW-1185">Reference proteome</keyword>
<dbReference type="STRING" id="1385514.N782_11875"/>
<gene>
    <name evidence="1" type="ORF">N782_11875</name>
</gene>
<dbReference type="eggNOG" id="ENOG5032Y44">
    <property type="taxonomic scope" value="Bacteria"/>
</dbReference>
<dbReference type="RefSeq" id="WP_036819709.1">
    <property type="nucleotide sequence ID" value="NZ_AVBF01000028.1"/>
</dbReference>